<dbReference type="FunFam" id="3.40.30.10:FF:000001">
    <property type="entry name" value="Thioredoxin"/>
    <property type="match status" value="1"/>
</dbReference>
<dbReference type="PROSITE" id="PS51352">
    <property type="entry name" value="THIOREDOXIN_2"/>
    <property type="match status" value="1"/>
</dbReference>
<dbReference type="SUPFAM" id="SSF48452">
    <property type="entry name" value="TPR-like"/>
    <property type="match status" value="1"/>
</dbReference>
<dbReference type="GO" id="GO:0006351">
    <property type="term" value="P:DNA-templated transcription"/>
    <property type="evidence" value="ECO:0007669"/>
    <property type="project" value="InterPro"/>
</dbReference>
<dbReference type="CDD" id="cd02956">
    <property type="entry name" value="ybbN"/>
    <property type="match status" value="1"/>
</dbReference>
<dbReference type="InterPro" id="IPR005746">
    <property type="entry name" value="Thioredoxin"/>
</dbReference>
<dbReference type="Gene3D" id="3.40.30.10">
    <property type="entry name" value="Glutaredoxin"/>
    <property type="match status" value="1"/>
</dbReference>
<dbReference type="PROSITE" id="PS00194">
    <property type="entry name" value="THIOREDOXIN_1"/>
    <property type="match status" value="1"/>
</dbReference>
<dbReference type="PANTHER" id="PTHR45663:SF11">
    <property type="entry name" value="GEO12009P1"/>
    <property type="match status" value="1"/>
</dbReference>
<dbReference type="InterPro" id="IPR019734">
    <property type="entry name" value="TPR_rpt"/>
</dbReference>
<evidence type="ECO:0000313" key="10">
    <source>
        <dbReference type="EMBL" id="AMJ97093.1"/>
    </source>
</evidence>
<evidence type="ECO:0000259" key="8">
    <source>
        <dbReference type="PROSITE" id="PS51321"/>
    </source>
</evidence>
<gene>
    <name evidence="10" type="ORF">AVL55_02275</name>
</gene>
<dbReference type="RefSeq" id="WP_061094103.1">
    <property type="nucleotide sequence ID" value="NZ_CP014323.1"/>
</dbReference>
<dbReference type="GO" id="GO:0005737">
    <property type="term" value="C:cytoplasm"/>
    <property type="evidence" value="ECO:0007669"/>
    <property type="project" value="TreeGrafter"/>
</dbReference>
<dbReference type="PROSITE" id="PS51321">
    <property type="entry name" value="TFIIS_CENTRAL"/>
    <property type="match status" value="1"/>
</dbReference>
<dbReference type="PROSITE" id="PS50005">
    <property type="entry name" value="TPR"/>
    <property type="match status" value="1"/>
</dbReference>
<evidence type="ECO:0000256" key="3">
    <source>
        <dbReference type="ARBA" id="ARBA00022982"/>
    </source>
</evidence>
<dbReference type="InterPro" id="IPR036249">
    <property type="entry name" value="Thioredoxin-like_sf"/>
</dbReference>
<dbReference type="Gene3D" id="1.25.40.10">
    <property type="entry name" value="Tetratricopeptide repeat domain"/>
    <property type="match status" value="2"/>
</dbReference>
<feature type="domain" description="Thioredoxin" evidence="9">
    <location>
        <begin position="1"/>
        <end position="118"/>
    </location>
</feature>
<evidence type="ECO:0000256" key="1">
    <source>
        <dbReference type="ARBA" id="ARBA00008987"/>
    </source>
</evidence>
<evidence type="ECO:0000256" key="7">
    <source>
        <dbReference type="PROSITE-ProRule" id="PRU00339"/>
    </source>
</evidence>
<dbReference type="GO" id="GO:0006950">
    <property type="term" value="P:response to stress"/>
    <property type="evidence" value="ECO:0007669"/>
    <property type="project" value="UniProtKB-ARBA"/>
</dbReference>
<accession>A0A126PVR9</accession>
<dbReference type="AlphaFoldDB" id="A0A126PVR9"/>
<feature type="repeat" description="TPR" evidence="7">
    <location>
        <begin position="121"/>
        <end position="154"/>
    </location>
</feature>
<evidence type="ECO:0000259" key="9">
    <source>
        <dbReference type="PROSITE" id="PS51352"/>
    </source>
</evidence>
<dbReference type="NCBIfam" id="TIGR01068">
    <property type="entry name" value="thioredoxin"/>
    <property type="match status" value="1"/>
</dbReference>
<dbReference type="SUPFAM" id="SSF52833">
    <property type="entry name" value="Thioredoxin-like"/>
    <property type="match status" value="1"/>
</dbReference>
<dbReference type="OrthoDB" id="9790390at2"/>
<proteinExistence type="inferred from homology"/>
<evidence type="ECO:0000256" key="5">
    <source>
        <dbReference type="ARBA" id="ARBA00023284"/>
    </source>
</evidence>
<comment type="similarity">
    <text evidence="1">Belongs to the thioredoxin family.</text>
</comment>
<dbReference type="Pfam" id="PF00085">
    <property type="entry name" value="Thioredoxin"/>
    <property type="match status" value="1"/>
</dbReference>
<organism evidence="10 11">
    <name type="scientific">Alteromonas macleodii</name>
    <name type="common">Pseudoalteromonas macleodii</name>
    <dbReference type="NCBI Taxonomy" id="28108"/>
    <lineage>
        <taxon>Bacteria</taxon>
        <taxon>Pseudomonadati</taxon>
        <taxon>Pseudomonadota</taxon>
        <taxon>Gammaproteobacteria</taxon>
        <taxon>Alteromonadales</taxon>
        <taxon>Alteromonadaceae</taxon>
        <taxon>Alteromonas/Salinimonas group</taxon>
        <taxon>Alteromonas</taxon>
    </lineage>
</organism>
<keyword evidence="5" id="KW-0676">Redox-active center</keyword>
<keyword evidence="4" id="KW-1015">Disulfide bond</keyword>
<dbReference type="InterPro" id="IPR003618">
    <property type="entry name" value="TFIIS_cen_dom"/>
</dbReference>
<keyword evidence="2" id="KW-0813">Transport</keyword>
<dbReference type="Pfam" id="PF14559">
    <property type="entry name" value="TPR_19"/>
    <property type="match status" value="1"/>
</dbReference>
<dbReference type="InterPro" id="IPR017937">
    <property type="entry name" value="Thioredoxin_CS"/>
</dbReference>
<dbReference type="Pfam" id="PF14561">
    <property type="entry name" value="TPR_20"/>
    <property type="match status" value="1"/>
</dbReference>
<keyword evidence="7" id="KW-0802">TPR repeat</keyword>
<reference evidence="10 11" key="1">
    <citation type="submission" date="2015-12" db="EMBL/GenBank/DDBJ databases">
        <authorList>
            <person name="Shamseldin A."/>
            <person name="Moawad H."/>
            <person name="Abd El-Rahim W.M."/>
            <person name="Sadowsky M.J."/>
        </authorList>
    </citation>
    <scope>NUCLEOTIDE SEQUENCE [LARGE SCALE GENOMIC DNA]</scope>
    <source>
        <strain evidence="10 11">D7</strain>
    </source>
</reference>
<evidence type="ECO:0000256" key="4">
    <source>
        <dbReference type="ARBA" id="ARBA00023157"/>
    </source>
</evidence>
<protein>
    <recommendedName>
        <fullName evidence="6">Thioredoxin</fullName>
    </recommendedName>
</protein>
<keyword evidence="3" id="KW-0249">Electron transport</keyword>
<dbReference type="PRINTS" id="PR00421">
    <property type="entry name" value="THIOREDOXIN"/>
</dbReference>
<dbReference type="Proteomes" id="UP000063991">
    <property type="component" value="Chromosome"/>
</dbReference>
<dbReference type="InterPro" id="IPR013766">
    <property type="entry name" value="Thioredoxin_domain"/>
</dbReference>
<dbReference type="EMBL" id="CP014323">
    <property type="protein sequence ID" value="AMJ97093.1"/>
    <property type="molecule type" value="Genomic_DNA"/>
</dbReference>
<feature type="domain" description="TFIIS central" evidence="8">
    <location>
        <begin position="238"/>
        <end position="289"/>
    </location>
</feature>
<sequence length="289" mass="31985">MENLVANSQATIVDITVENFQQIIIEASQDKLVLIDFWADWCEPCKDLMPILEKLAGEYSQHLILAKVDCEAQQEVAAQFGIRSLPTVMVVQNGQPVDGFAGVQPEQQIREMLAKYLPNPEDDLLATAGKAIQQGDYAEALPAAKEALALNPDNVNAKYMLIDCYIETGSIDTAKALLEEIKLVDQDSRYKSLAGKIELAEQAADTPEIRQLQAAVEANPDDLQLKVDLAVQLQQANKAQDALELLFSVLKKELGFGDARKLMMDMVNALADGDPLKSEYRRKVYSLLY</sequence>
<name>A0A126PVR9_ALTMA</name>
<dbReference type="GO" id="GO:0015035">
    <property type="term" value="F:protein-disulfide reductase activity"/>
    <property type="evidence" value="ECO:0007669"/>
    <property type="project" value="UniProtKB-UniRule"/>
</dbReference>
<evidence type="ECO:0000256" key="2">
    <source>
        <dbReference type="ARBA" id="ARBA00022448"/>
    </source>
</evidence>
<evidence type="ECO:0000256" key="6">
    <source>
        <dbReference type="NCBIfam" id="TIGR01068"/>
    </source>
</evidence>
<dbReference type="InterPro" id="IPR011990">
    <property type="entry name" value="TPR-like_helical_dom_sf"/>
</dbReference>
<dbReference type="PANTHER" id="PTHR45663">
    <property type="entry name" value="GEO12009P1"/>
    <property type="match status" value="1"/>
</dbReference>
<evidence type="ECO:0000313" key="11">
    <source>
        <dbReference type="Proteomes" id="UP000063991"/>
    </source>
</evidence>